<keyword evidence="3" id="KW-0175">Coiled coil</keyword>
<feature type="chain" id="PRO_5045477387" description="FAD-binding PCMH-type domain-containing protein" evidence="4">
    <location>
        <begin position="20"/>
        <end position="1002"/>
    </location>
</feature>
<feature type="signal peptide" evidence="4">
    <location>
        <begin position="1"/>
        <end position="19"/>
    </location>
</feature>
<feature type="coiled-coil region" evidence="3">
    <location>
        <begin position="564"/>
        <end position="591"/>
    </location>
</feature>
<evidence type="ECO:0000256" key="3">
    <source>
        <dbReference type="SAM" id="Coils"/>
    </source>
</evidence>
<feature type="domain" description="FAD-binding PCMH-type" evidence="5">
    <location>
        <begin position="111"/>
        <end position="291"/>
    </location>
</feature>
<dbReference type="EMBL" id="JBAHYK010000599">
    <property type="protein sequence ID" value="KAL0572673.1"/>
    <property type="molecule type" value="Genomic_DNA"/>
</dbReference>
<proteinExistence type="inferred from homology"/>
<dbReference type="InterPro" id="IPR006094">
    <property type="entry name" value="Oxid_FAD_bind_N"/>
</dbReference>
<dbReference type="InterPro" id="IPR016169">
    <property type="entry name" value="FAD-bd_PCMH_sub2"/>
</dbReference>
<accession>A0ABR3FBH4</accession>
<dbReference type="InterPro" id="IPR050432">
    <property type="entry name" value="FAD-linked_Oxidoreductases_BP"/>
</dbReference>
<keyword evidence="4" id="KW-0732">Signal</keyword>
<keyword evidence="2" id="KW-0560">Oxidoreductase</keyword>
<protein>
    <recommendedName>
        <fullName evidence="5">FAD-binding PCMH-type domain-containing protein</fullName>
    </recommendedName>
</protein>
<dbReference type="InterPro" id="IPR012951">
    <property type="entry name" value="BBE"/>
</dbReference>
<dbReference type="Proteomes" id="UP001465976">
    <property type="component" value="Unassembled WGS sequence"/>
</dbReference>
<keyword evidence="7" id="KW-1185">Reference proteome</keyword>
<dbReference type="PANTHER" id="PTHR13878">
    <property type="entry name" value="GULONOLACTONE OXIDASE"/>
    <property type="match status" value="1"/>
</dbReference>
<evidence type="ECO:0000256" key="4">
    <source>
        <dbReference type="SAM" id="SignalP"/>
    </source>
</evidence>
<dbReference type="Pfam" id="PF01565">
    <property type="entry name" value="FAD_binding_4"/>
    <property type="match status" value="1"/>
</dbReference>
<reference evidence="6 7" key="1">
    <citation type="submission" date="2024-02" db="EMBL/GenBank/DDBJ databases">
        <title>A draft genome for the cacao thread blight pathogen Marasmius crinis-equi.</title>
        <authorList>
            <person name="Cohen S.P."/>
            <person name="Baruah I.K."/>
            <person name="Amoako-Attah I."/>
            <person name="Bukari Y."/>
            <person name="Meinhardt L.W."/>
            <person name="Bailey B.A."/>
        </authorList>
    </citation>
    <scope>NUCLEOTIDE SEQUENCE [LARGE SCALE GENOMIC DNA]</scope>
    <source>
        <strain evidence="6 7">GH-76</strain>
    </source>
</reference>
<evidence type="ECO:0000313" key="7">
    <source>
        <dbReference type="Proteomes" id="UP001465976"/>
    </source>
</evidence>
<dbReference type="Gene3D" id="3.30.465.10">
    <property type="match status" value="1"/>
</dbReference>
<dbReference type="Gene3D" id="3.40.462.20">
    <property type="match status" value="1"/>
</dbReference>
<organism evidence="6 7">
    <name type="scientific">Marasmius crinis-equi</name>
    <dbReference type="NCBI Taxonomy" id="585013"/>
    <lineage>
        <taxon>Eukaryota</taxon>
        <taxon>Fungi</taxon>
        <taxon>Dikarya</taxon>
        <taxon>Basidiomycota</taxon>
        <taxon>Agaricomycotina</taxon>
        <taxon>Agaricomycetes</taxon>
        <taxon>Agaricomycetidae</taxon>
        <taxon>Agaricales</taxon>
        <taxon>Marasmiineae</taxon>
        <taxon>Marasmiaceae</taxon>
        <taxon>Marasmius</taxon>
    </lineage>
</organism>
<name>A0ABR3FBH4_9AGAR</name>
<dbReference type="PANTHER" id="PTHR13878:SF91">
    <property type="entry name" value="FAD BINDING DOMAIN PROTEIN (AFU_ORTHOLOGUE AFUA_6G12070)-RELATED"/>
    <property type="match status" value="1"/>
</dbReference>
<sequence length="1002" mass="113101">MSRHLFALALLVTPSFTQAALPSCRTFPTDDSWPATDVWDAFNRSVDGRLIKTIPIATPCHDPSFDEQQCAVIQQSWHKYDFHEAIPASIMNSVFLNQTCDPFTSRNQSCTLGNYVEYAVNVSSPDHIVKTVRFVKEHNIRFVVKNTGHDYMGRSTGAGAVSVWTHNLRNITWIPTYQSSEYTGPALKAFAGVRSTDVVQAAQAHGHVAVGGQCSTVGFAGGYIQGGGHSVLSSVFGLAADQALEYEAVTTEGQFITASPTENKDLFWALSGGGGGAYAVVWSVTVKAYLDQPVTTLAHLNFTSDGVSSDAYWNVLQTYLELTPNLTDAQLVSSALLRNQSFLLSPLAAFNKSTTEVAALINPLLKALDENGVKYQHSIESYTNYLDAYHNLRDLGAIGTALIGGWLMPRSVWKDRNSFQALVNASRDILDDGGELITFAMRPTREVGGNRDNAVLPAWRDVEQLMITARSLTDGESLPQIAKDQATVTHVYDAALKKVAPHSGAYVNEADSNEPDFKQVFYGVNYDRLLAIKDKIYHVKRFFGSLEGFHTGALDLTGRHLHRFRELTTTYRQLMEDLDEVRKTVSSERHEDRDRYSNVETVVRYVMGDKELWINCGIKWKLPLLVDFEFLVDRIETLQTVIQDAHEQPKLQKLCITDLPAELIHHTFSVMNLRPARLLASSCKVLSSIDTIREISLPAYHRYPENASKEKLRDLVRRVGFLISRANLTDPTRTITITDEWRQEAREFPVVRQFTHNKTLYAPIHGTLNGLLVSCQSLVDLCVSHFSITSDWLRTISQLPKLRTVHFHYTCIVDEAVEQDILNHRIPPSPQVSYLRWYGPRIMDDELQTRESDGQGLWYTLLLFPDLQTFNHILQRSSISPLSFQIPTFTNWISAAQLRTHSPCMLTHFKLRTDFPLSDEVILELLNSLQTAPLEVLALESVQKGSLTLFDRIAQLFPDLIDLTLIRRENLLQRETKLATWPHQSWQYATRLRDFRRLKYFG</sequence>
<dbReference type="InterPro" id="IPR036318">
    <property type="entry name" value="FAD-bd_PCMH-like_sf"/>
</dbReference>
<evidence type="ECO:0000256" key="2">
    <source>
        <dbReference type="ARBA" id="ARBA00023002"/>
    </source>
</evidence>
<dbReference type="SUPFAM" id="SSF56176">
    <property type="entry name" value="FAD-binding/transporter-associated domain-like"/>
    <property type="match status" value="1"/>
</dbReference>
<gene>
    <name evidence="6" type="ORF">V5O48_009297</name>
</gene>
<comment type="similarity">
    <text evidence="1">Belongs to the oxygen-dependent FAD-linked oxidoreductase family.</text>
</comment>
<evidence type="ECO:0000256" key="1">
    <source>
        <dbReference type="ARBA" id="ARBA00005466"/>
    </source>
</evidence>
<dbReference type="InterPro" id="IPR016166">
    <property type="entry name" value="FAD-bd_PCMH"/>
</dbReference>
<comment type="caution">
    <text evidence="6">The sequence shown here is derived from an EMBL/GenBank/DDBJ whole genome shotgun (WGS) entry which is preliminary data.</text>
</comment>
<evidence type="ECO:0000313" key="6">
    <source>
        <dbReference type="EMBL" id="KAL0572673.1"/>
    </source>
</evidence>
<evidence type="ECO:0000259" key="5">
    <source>
        <dbReference type="PROSITE" id="PS51387"/>
    </source>
</evidence>
<dbReference type="Pfam" id="PF08031">
    <property type="entry name" value="BBE"/>
    <property type="match status" value="1"/>
</dbReference>
<dbReference type="PROSITE" id="PS51387">
    <property type="entry name" value="FAD_PCMH"/>
    <property type="match status" value="1"/>
</dbReference>